<feature type="region of interest" description="Disordered" evidence="1">
    <location>
        <begin position="1"/>
        <end position="22"/>
    </location>
</feature>
<feature type="transmembrane region" description="Helical" evidence="2">
    <location>
        <begin position="29"/>
        <end position="55"/>
    </location>
</feature>
<protein>
    <submittedName>
        <fullName evidence="3">Uncharacterized protein</fullName>
    </submittedName>
</protein>
<evidence type="ECO:0000313" key="3">
    <source>
        <dbReference type="EMBL" id="KAK0594977.1"/>
    </source>
</evidence>
<feature type="compositionally biased region" description="Basic and acidic residues" evidence="1">
    <location>
        <begin position="12"/>
        <end position="22"/>
    </location>
</feature>
<gene>
    <name evidence="3" type="ORF">LWI29_002327</name>
</gene>
<keyword evidence="2" id="KW-0472">Membrane</keyword>
<reference evidence="3" key="1">
    <citation type="journal article" date="2022" name="Plant J.">
        <title>Strategies of tolerance reflected in two North American maple genomes.</title>
        <authorList>
            <person name="McEvoy S.L."/>
            <person name="Sezen U.U."/>
            <person name="Trouern-Trend A."/>
            <person name="McMahon S.M."/>
            <person name="Schaberg P.G."/>
            <person name="Yang J."/>
            <person name="Wegrzyn J.L."/>
            <person name="Swenson N.G."/>
        </authorList>
    </citation>
    <scope>NUCLEOTIDE SEQUENCE</scope>
    <source>
        <strain evidence="3">NS2018</strain>
    </source>
</reference>
<sequence>MAMADMQISPTDDPRGSPGKEHQAAGVGILLQIMMLVLSFVLGSTLIMATTAAFTSSSTSSSFSKSSLRGPTIANFLKLSETNYLLWTAQLRPFLIGHGLY</sequence>
<evidence type="ECO:0000256" key="1">
    <source>
        <dbReference type="SAM" id="MobiDB-lite"/>
    </source>
</evidence>
<dbReference type="Proteomes" id="UP001168877">
    <property type="component" value="Unassembled WGS sequence"/>
</dbReference>
<keyword evidence="2" id="KW-1133">Transmembrane helix</keyword>
<keyword evidence="2" id="KW-0812">Transmembrane</keyword>
<proteinExistence type="predicted"/>
<organism evidence="3 4">
    <name type="scientific">Acer saccharum</name>
    <name type="common">Sugar maple</name>
    <dbReference type="NCBI Taxonomy" id="4024"/>
    <lineage>
        <taxon>Eukaryota</taxon>
        <taxon>Viridiplantae</taxon>
        <taxon>Streptophyta</taxon>
        <taxon>Embryophyta</taxon>
        <taxon>Tracheophyta</taxon>
        <taxon>Spermatophyta</taxon>
        <taxon>Magnoliopsida</taxon>
        <taxon>eudicotyledons</taxon>
        <taxon>Gunneridae</taxon>
        <taxon>Pentapetalae</taxon>
        <taxon>rosids</taxon>
        <taxon>malvids</taxon>
        <taxon>Sapindales</taxon>
        <taxon>Sapindaceae</taxon>
        <taxon>Hippocastanoideae</taxon>
        <taxon>Acereae</taxon>
        <taxon>Acer</taxon>
    </lineage>
</organism>
<keyword evidence="4" id="KW-1185">Reference proteome</keyword>
<evidence type="ECO:0000256" key="2">
    <source>
        <dbReference type="SAM" id="Phobius"/>
    </source>
</evidence>
<comment type="caution">
    <text evidence="3">The sequence shown here is derived from an EMBL/GenBank/DDBJ whole genome shotgun (WGS) entry which is preliminary data.</text>
</comment>
<reference evidence="3" key="2">
    <citation type="submission" date="2023-06" db="EMBL/GenBank/DDBJ databases">
        <authorList>
            <person name="Swenson N.G."/>
            <person name="Wegrzyn J.L."/>
            <person name="Mcevoy S.L."/>
        </authorList>
    </citation>
    <scope>NUCLEOTIDE SEQUENCE</scope>
    <source>
        <strain evidence="3">NS2018</strain>
        <tissue evidence="3">Leaf</tissue>
    </source>
</reference>
<dbReference type="AlphaFoldDB" id="A0AA39SQW4"/>
<evidence type="ECO:0000313" key="4">
    <source>
        <dbReference type="Proteomes" id="UP001168877"/>
    </source>
</evidence>
<name>A0AA39SQW4_ACESA</name>
<accession>A0AA39SQW4</accession>
<dbReference type="EMBL" id="JAUESC010000004">
    <property type="protein sequence ID" value="KAK0594977.1"/>
    <property type="molecule type" value="Genomic_DNA"/>
</dbReference>